<reference evidence="1 2" key="1">
    <citation type="submission" date="2022-12" db="EMBL/GenBank/DDBJ databases">
        <title>Metagenome assembled genome from gulf of manar.</title>
        <authorList>
            <person name="Kohli P."/>
            <person name="Pk S."/>
            <person name="Venkata Ramana C."/>
            <person name="Sasikala C."/>
        </authorList>
    </citation>
    <scope>NUCLEOTIDE SEQUENCE [LARGE SCALE GENOMIC DNA]</scope>
    <source>
        <strain evidence="1">JB008</strain>
    </source>
</reference>
<dbReference type="Proteomes" id="UP001221217">
    <property type="component" value="Unassembled WGS sequence"/>
</dbReference>
<evidence type="ECO:0008006" key="3">
    <source>
        <dbReference type="Google" id="ProtNLM"/>
    </source>
</evidence>
<proteinExistence type="predicted"/>
<dbReference type="EMBL" id="JAQQAL010000017">
    <property type="protein sequence ID" value="MDC7226733.1"/>
    <property type="molecule type" value="Genomic_DNA"/>
</dbReference>
<protein>
    <recommendedName>
        <fullName evidence="3">DUF4432 family protein</fullName>
    </recommendedName>
</protein>
<comment type="caution">
    <text evidence="1">The sequence shown here is derived from an EMBL/GenBank/DDBJ whole genome shotgun (WGS) entry which is preliminary data.</text>
</comment>
<organism evidence="1 2">
    <name type="scientific">Candidatus Thalassospirochaeta sargassi</name>
    <dbReference type="NCBI Taxonomy" id="3119039"/>
    <lineage>
        <taxon>Bacteria</taxon>
        <taxon>Pseudomonadati</taxon>
        <taxon>Spirochaetota</taxon>
        <taxon>Spirochaetia</taxon>
        <taxon>Spirochaetales</taxon>
        <taxon>Spirochaetaceae</taxon>
        <taxon>Candidatus Thalassospirochaeta</taxon>
    </lineage>
</organism>
<name>A0AAJ1IF96_9SPIO</name>
<evidence type="ECO:0000313" key="2">
    <source>
        <dbReference type="Proteomes" id="UP001221217"/>
    </source>
</evidence>
<dbReference type="AlphaFoldDB" id="A0AAJ1IF96"/>
<evidence type="ECO:0000313" key="1">
    <source>
        <dbReference type="EMBL" id="MDC7226733.1"/>
    </source>
</evidence>
<accession>A0AAJ1IF96</accession>
<sequence length="379" mass="42014">MSGELKTEIISGQKSWLIENKNMKLYMTEFAGHMAPVTFFRDTDNAVEPFYINPWAEEDIDMSSQPGCLKPLRGDFFCLPFGGDNSWNGENHPPHGDVQEGTWSFEKTSESGGITEAVFTFDMITRPGRVVKTVRLIEGQNVLYTNDSIEGFAGPACPGHHAIFPGGSSKYISMGPFKTGFTAKSPANGCGGDEYYALESFTEFSSLKKVPTRWKNEPYTDCSVFPAREGFIDILQVRVDETADFAWTAAVVPEEGYLWFALKNPEVLPSTVMWMENKGRHGIPWKGRNCCIGIEDVCCYLADGLKVSAEENELTKRGFTTTLNLDGKSPLDVKYIQGLVRIPDGFDRVADIRKSTDGIELISESGKSVKTFVDTGFIS</sequence>
<gene>
    <name evidence="1" type="ORF">PQJ61_08205</name>
</gene>